<feature type="transmembrane region" description="Helical" evidence="1">
    <location>
        <begin position="226"/>
        <end position="244"/>
    </location>
</feature>
<proteinExistence type="predicted"/>
<keyword evidence="1" id="KW-0812">Transmembrane</keyword>
<keyword evidence="1" id="KW-1133">Transmembrane helix</keyword>
<evidence type="ECO:0000313" key="2">
    <source>
        <dbReference type="EMBL" id="BAL54370.1"/>
    </source>
</evidence>
<name>H5SDY4_9CHLR</name>
<feature type="transmembrane region" description="Helical" evidence="1">
    <location>
        <begin position="328"/>
        <end position="346"/>
    </location>
</feature>
<reference evidence="2" key="1">
    <citation type="journal article" date="2005" name="Environ. Microbiol.">
        <title>Genetic and functional properties of uncultivated thermophilic crenarchaeotes from a subsurface gold mine as revealed by analysis of genome fragments.</title>
        <authorList>
            <person name="Nunoura T."/>
            <person name="Hirayama H."/>
            <person name="Takami H."/>
            <person name="Oida H."/>
            <person name="Nishi S."/>
            <person name="Shimamura S."/>
            <person name="Suzuki Y."/>
            <person name="Inagaki F."/>
            <person name="Takai K."/>
            <person name="Nealson K.H."/>
            <person name="Horikoshi K."/>
        </authorList>
    </citation>
    <scope>NUCLEOTIDE SEQUENCE</scope>
</reference>
<feature type="transmembrane region" description="Helical" evidence="1">
    <location>
        <begin position="68"/>
        <end position="92"/>
    </location>
</feature>
<gene>
    <name evidence="2" type="ORF">HGMM_F14G08C20</name>
</gene>
<feature type="transmembrane region" description="Helical" evidence="1">
    <location>
        <begin position="250"/>
        <end position="272"/>
    </location>
</feature>
<feature type="transmembrane region" description="Helical" evidence="1">
    <location>
        <begin position="303"/>
        <end position="321"/>
    </location>
</feature>
<feature type="transmembrane region" description="Helical" evidence="1">
    <location>
        <begin position="104"/>
        <end position="135"/>
    </location>
</feature>
<dbReference type="AlphaFoldDB" id="H5SDY4"/>
<keyword evidence="1" id="KW-0472">Membrane</keyword>
<feature type="transmembrane region" description="Helical" evidence="1">
    <location>
        <begin position="156"/>
        <end position="173"/>
    </location>
</feature>
<sequence length="350" mass="38211">MLLLLPPSLLLLSILVILVQSQFPRGARYIWLVGIGGIMVAWGSLFGIYFFLPLGLNVPFWGTFSEALVFYVDAVRWVYALTILSVTASVLLSDLPHERLRRPLIVVGILTLAFLGVLAAFSATPLTLVFIWAALDISEWVALARSTSSIQAMRSLTFGLTTRILGMLVLLWAGMVSAVRGMSLYSSAVPSEVAPYLALAVILRLGVLPVHLPYPQESLLRRGFGTQLRVVSVASALILLGYLARLPAPLFWRMALPIWIAALLAAWNWLIVPNVLDGRVFWMMAGAALSILTAMAGDQEGSVAWGITTLTAGSLLFLLRFEHRLLRLFALAGWWALSSCLIPDLLGRAG</sequence>
<reference evidence="2" key="2">
    <citation type="journal article" date="2012" name="PLoS ONE">
        <title>A Deeply Branching Thermophilic Bacterium with an Ancient Acetyl-CoA Pathway Dominates a Subsurface Ecosystem.</title>
        <authorList>
            <person name="Takami H."/>
            <person name="Noguchi H."/>
            <person name="Takaki Y."/>
            <person name="Uchiyama I."/>
            <person name="Toyoda A."/>
            <person name="Nishi S."/>
            <person name="Chee G.-J."/>
            <person name="Arai W."/>
            <person name="Nunoura T."/>
            <person name="Itoh T."/>
            <person name="Hattori M."/>
            <person name="Takai K."/>
        </authorList>
    </citation>
    <scope>NUCLEOTIDE SEQUENCE</scope>
</reference>
<feature type="transmembrane region" description="Helical" evidence="1">
    <location>
        <begin position="193"/>
        <end position="214"/>
    </location>
</feature>
<organism evidence="2">
    <name type="scientific">uncultured Chloroflexota bacterium</name>
    <dbReference type="NCBI Taxonomy" id="166587"/>
    <lineage>
        <taxon>Bacteria</taxon>
        <taxon>Bacillati</taxon>
        <taxon>Chloroflexota</taxon>
        <taxon>environmental samples</taxon>
    </lineage>
</organism>
<evidence type="ECO:0000256" key="1">
    <source>
        <dbReference type="SAM" id="Phobius"/>
    </source>
</evidence>
<accession>H5SDY4</accession>
<feature type="transmembrane region" description="Helical" evidence="1">
    <location>
        <begin position="279"/>
        <end position="297"/>
    </location>
</feature>
<protein>
    <submittedName>
        <fullName evidence="2">Uncharacterized protein</fullName>
    </submittedName>
</protein>
<dbReference type="EMBL" id="AP011686">
    <property type="protein sequence ID" value="BAL54370.1"/>
    <property type="molecule type" value="Genomic_DNA"/>
</dbReference>
<feature type="transmembrane region" description="Helical" evidence="1">
    <location>
        <begin position="31"/>
        <end position="56"/>
    </location>
</feature>